<name>A0ABV4XIX8_9CYAN</name>
<organism evidence="2 3">
    <name type="scientific">Floridaenema flaviceps BLCC-F50</name>
    <dbReference type="NCBI Taxonomy" id="3153642"/>
    <lineage>
        <taxon>Bacteria</taxon>
        <taxon>Bacillati</taxon>
        <taxon>Cyanobacteriota</taxon>
        <taxon>Cyanophyceae</taxon>
        <taxon>Oscillatoriophycideae</taxon>
        <taxon>Aerosakkonematales</taxon>
        <taxon>Aerosakkonemataceae</taxon>
        <taxon>Floridanema</taxon>
        <taxon>Floridanema flaviceps</taxon>
    </lineage>
</organism>
<sequence>MRTRTKPSTAQCDLEKYTYFLLAESKYSGCCRLSEILDGLSHDSVNRFLLRERYEPKDLFNELKPHIDLIGGTLSGDDTVIEKPYSDPNLTEFIGYFWSGNQHRPIKGINLITLYYTDLNDKSVPVNYRIYNKQENKSKNDYFREMITEVIAWGLQPQMVTADSWYSSRKNLKFLRDQKLGFMMGIAKNRQVAITPGKYTAVKDLEIPPEGQIVDLKDFGQVKVFQKQFKNDVQRYYIMFLPDIKEAEAITRSDFLTAHSTHWGIECYHRAIKQLCGIKRFMVRNSDAILTHFFCSIRAFAQLELMRTEALIDNWYEIQRNLSLDVARNFILHYLNQKVGLKAEY</sequence>
<proteinExistence type="predicted"/>
<evidence type="ECO:0000259" key="1">
    <source>
        <dbReference type="Pfam" id="PF01609"/>
    </source>
</evidence>
<dbReference type="InterPro" id="IPR012337">
    <property type="entry name" value="RNaseH-like_sf"/>
</dbReference>
<dbReference type="InterPro" id="IPR002559">
    <property type="entry name" value="Transposase_11"/>
</dbReference>
<keyword evidence="3" id="KW-1185">Reference proteome</keyword>
<dbReference type="Pfam" id="PF01609">
    <property type="entry name" value="DDE_Tnp_1"/>
    <property type="match status" value="1"/>
</dbReference>
<protein>
    <submittedName>
        <fullName evidence="2">Transposase</fullName>
    </submittedName>
</protein>
<dbReference type="EMBL" id="JBHFNR010000015">
    <property type="protein sequence ID" value="MFB2891669.1"/>
    <property type="molecule type" value="Genomic_DNA"/>
</dbReference>
<feature type="domain" description="Transposase IS4-like" evidence="1">
    <location>
        <begin position="98"/>
        <end position="294"/>
    </location>
</feature>
<evidence type="ECO:0000313" key="3">
    <source>
        <dbReference type="Proteomes" id="UP001576784"/>
    </source>
</evidence>
<gene>
    <name evidence="2" type="ORF">ACE1CI_01875</name>
</gene>
<comment type="caution">
    <text evidence="2">The sequence shown here is derived from an EMBL/GenBank/DDBJ whole genome shotgun (WGS) entry which is preliminary data.</text>
</comment>
<accession>A0ABV4XIX8</accession>
<reference evidence="2 3" key="1">
    <citation type="submission" date="2024-09" db="EMBL/GenBank/DDBJ databases">
        <title>Floridaenema gen nov. (Aerosakkonemataceae, Aerosakkonematales ord. nov., Cyanobacteria) from benthic tropical and subtropical fresh waters, with the description of four new species.</title>
        <authorList>
            <person name="Moretto J.A."/>
            <person name="Berthold D.E."/>
            <person name="Lefler F.W."/>
            <person name="Huang I.-S."/>
            <person name="Laughinghouse H. IV."/>
        </authorList>
    </citation>
    <scope>NUCLEOTIDE SEQUENCE [LARGE SCALE GENOMIC DNA]</scope>
    <source>
        <strain evidence="2 3">BLCC-F50</strain>
    </source>
</reference>
<dbReference type="RefSeq" id="WP_413261407.1">
    <property type="nucleotide sequence ID" value="NZ_JBHFNR010000015.1"/>
</dbReference>
<dbReference type="Proteomes" id="UP001576784">
    <property type="component" value="Unassembled WGS sequence"/>
</dbReference>
<evidence type="ECO:0000313" key="2">
    <source>
        <dbReference type="EMBL" id="MFB2891669.1"/>
    </source>
</evidence>
<dbReference type="SUPFAM" id="SSF53098">
    <property type="entry name" value="Ribonuclease H-like"/>
    <property type="match status" value="1"/>
</dbReference>